<reference evidence="2" key="1">
    <citation type="submission" date="2010-07" db="EMBL/GenBank/DDBJ databases">
        <title>Complete sequence of Clostridium saccharolyticum WM1.</title>
        <authorList>
            <consortium name="US DOE Joint Genome Institute"/>
            <person name="Lucas S."/>
            <person name="Copeland A."/>
            <person name="Lapidus A."/>
            <person name="Cheng J.-F."/>
            <person name="Bruce D."/>
            <person name="Goodwin L."/>
            <person name="Pitluck S."/>
            <person name="Chertkov O."/>
            <person name="Detter J.C."/>
            <person name="Han C."/>
            <person name="Tapia R."/>
            <person name="Land M."/>
            <person name="Hauser L."/>
            <person name="Chang Y.-J."/>
            <person name="Jeffries C."/>
            <person name="Kyrpides N."/>
            <person name="Ivanova N."/>
            <person name="Mikhailova N."/>
            <person name="Mouttaki H."/>
            <person name="Lin L."/>
            <person name="Zhou J."/>
            <person name="Hemme C.L."/>
            <person name="Woyke T."/>
        </authorList>
    </citation>
    <scope>NUCLEOTIDE SEQUENCE [LARGE SCALE GENOMIC DNA]</scope>
    <source>
        <strain evidence="2">WM1</strain>
    </source>
</reference>
<evidence type="ECO:0000313" key="2">
    <source>
        <dbReference type="EMBL" id="ADL05048.1"/>
    </source>
</evidence>
<dbReference type="HOGENOM" id="CLU_212648_4_1_9"/>
<name>D9R4H8_LACSW</name>
<dbReference type="Proteomes" id="UP000001662">
    <property type="component" value="Chromosome"/>
</dbReference>
<evidence type="ECO:0000256" key="1">
    <source>
        <dbReference type="SAM" id="SignalP"/>
    </source>
</evidence>
<protein>
    <recommendedName>
        <fullName evidence="4">Cyclic lactone autoinducer peptide</fullName>
    </recommendedName>
</protein>
<dbReference type="KEGG" id="csh:Closa_2479"/>
<dbReference type="AlphaFoldDB" id="D9R4H8"/>
<sequence>MKKLIMKYGGVIATLALMVTTLNVNAACTFYAHQPKLPDGAEKLRKF</sequence>
<dbReference type="RefSeq" id="WP_013273134.1">
    <property type="nucleotide sequence ID" value="NC_014376.1"/>
</dbReference>
<keyword evidence="1" id="KW-0732">Signal</keyword>
<dbReference type="PaxDb" id="610130-Closa_2479"/>
<organism evidence="2 3">
    <name type="scientific">Lacrimispora saccharolytica (strain ATCC 35040 / DSM 2544 / NRCC 2533 / WM1)</name>
    <name type="common">Clostridium saccharolyticum</name>
    <dbReference type="NCBI Taxonomy" id="610130"/>
    <lineage>
        <taxon>Bacteria</taxon>
        <taxon>Bacillati</taxon>
        <taxon>Bacillota</taxon>
        <taxon>Clostridia</taxon>
        <taxon>Lachnospirales</taxon>
        <taxon>Lachnospiraceae</taxon>
        <taxon>Lacrimispora</taxon>
    </lineage>
</organism>
<dbReference type="EMBL" id="CP002109">
    <property type="protein sequence ID" value="ADL05048.1"/>
    <property type="molecule type" value="Genomic_DNA"/>
</dbReference>
<proteinExistence type="predicted"/>
<dbReference type="eggNOG" id="ENOG5033EFQ">
    <property type="taxonomic scope" value="Bacteria"/>
</dbReference>
<accession>D9R4H8</accession>
<feature type="chain" id="PRO_5003127351" description="Cyclic lactone autoinducer peptide" evidence="1">
    <location>
        <begin position="27"/>
        <end position="47"/>
    </location>
</feature>
<evidence type="ECO:0000313" key="3">
    <source>
        <dbReference type="Proteomes" id="UP000001662"/>
    </source>
</evidence>
<keyword evidence="3" id="KW-1185">Reference proteome</keyword>
<feature type="signal peptide" evidence="1">
    <location>
        <begin position="1"/>
        <end position="26"/>
    </location>
</feature>
<gene>
    <name evidence="2" type="ordered locus">Closa_2479</name>
</gene>
<dbReference type="STRING" id="610130.Closa_2479"/>
<dbReference type="OrthoDB" id="1922077at2"/>
<evidence type="ECO:0008006" key="4">
    <source>
        <dbReference type="Google" id="ProtNLM"/>
    </source>
</evidence>
<dbReference type="InterPro" id="IPR009229">
    <property type="entry name" value="AgrD"/>
</dbReference>
<dbReference type="NCBIfam" id="TIGR04223">
    <property type="entry name" value="quorum_AgrD"/>
    <property type="match status" value="1"/>
</dbReference>